<evidence type="ECO:0008006" key="3">
    <source>
        <dbReference type="Google" id="ProtNLM"/>
    </source>
</evidence>
<protein>
    <recommendedName>
        <fullName evidence="3">Addiction module toxin RelE</fullName>
    </recommendedName>
</protein>
<gene>
    <name evidence="1" type="ORF">A3H78_05765</name>
</gene>
<dbReference type="EMBL" id="MGAV01000013">
    <property type="protein sequence ID" value="OGK54787.1"/>
    <property type="molecule type" value="Genomic_DNA"/>
</dbReference>
<dbReference type="Pfam" id="PF05973">
    <property type="entry name" value="Gp49"/>
    <property type="match status" value="1"/>
</dbReference>
<dbReference type="AlphaFoldDB" id="A0A1F7JGQ4"/>
<proteinExistence type="predicted"/>
<organism evidence="1 2">
    <name type="scientific">Candidatus Roizmanbacteria bacterium RIFCSPLOWO2_02_FULL_36_11</name>
    <dbReference type="NCBI Taxonomy" id="1802071"/>
    <lineage>
        <taxon>Bacteria</taxon>
        <taxon>Candidatus Roizmaniibacteriota</taxon>
    </lineage>
</organism>
<sequence length="112" mass="13303">MYKISFFTHPNNISPIQEFLDSCQPKLRTKILRQFKYIREFGLTSAIPNLKKIIKTHFWELRILGKDNIRIICVTAKNADIMVLHIFRKKTQKTPIKEINIANNRYKITLDN</sequence>
<name>A0A1F7JGQ4_9BACT</name>
<evidence type="ECO:0000313" key="1">
    <source>
        <dbReference type="EMBL" id="OGK54787.1"/>
    </source>
</evidence>
<comment type="caution">
    <text evidence="1">The sequence shown here is derived from an EMBL/GenBank/DDBJ whole genome shotgun (WGS) entry which is preliminary data.</text>
</comment>
<dbReference type="Proteomes" id="UP000177418">
    <property type="component" value="Unassembled WGS sequence"/>
</dbReference>
<evidence type="ECO:0000313" key="2">
    <source>
        <dbReference type="Proteomes" id="UP000177418"/>
    </source>
</evidence>
<accession>A0A1F7JGQ4</accession>
<reference evidence="1 2" key="1">
    <citation type="journal article" date="2016" name="Nat. Commun.">
        <title>Thousands of microbial genomes shed light on interconnected biogeochemical processes in an aquifer system.</title>
        <authorList>
            <person name="Anantharaman K."/>
            <person name="Brown C.T."/>
            <person name="Hug L.A."/>
            <person name="Sharon I."/>
            <person name="Castelle C.J."/>
            <person name="Probst A.J."/>
            <person name="Thomas B.C."/>
            <person name="Singh A."/>
            <person name="Wilkins M.J."/>
            <person name="Karaoz U."/>
            <person name="Brodie E.L."/>
            <person name="Williams K.H."/>
            <person name="Hubbard S.S."/>
            <person name="Banfield J.F."/>
        </authorList>
    </citation>
    <scope>NUCLEOTIDE SEQUENCE [LARGE SCALE GENOMIC DNA]</scope>
</reference>
<dbReference type="InterPro" id="IPR009241">
    <property type="entry name" value="HigB-like"/>
</dbReference>